<dbReference type="InterPro" id="IPR043502">
    <property type="entry name" value="DNA/RNA_pol_sf"/>
</dbReference>
<dbReference type="EMBL" id="JBJQOH010000002">
    <property type="protein sequence ID" value="KAL3696443.1"/>
    <property type="molecule type" value="Genomic_DNA"/>
</dbReference>
<comment type="caution">
    <text evidence="2">The sequence shown here is derived from an EMBL/GenBank/DDBJ whole genome shotgun (WGS) entry which is preliminary data.</text>
</comment>
<reference evidence="2 3" key="1">
    <citation type="submission" date="2024-09" db="EMBL/GenBank/DDBJ databases">
        <title>Chromosome-scale assembly of Riccia sorocarpa.</title>
        <authorList>
            <person name="Paukszto L."/>
        </authorList>
    </citation>
    <scope>NUCLEOTIDE SEQUENCE [LARGE SCALE GENOMIC DNA]</scope>
    <source>
        <strain evidence="2">LP-2024</strain>
        <tissue evidence="2">Aerial parts of the thallus</tissue>
    </source>
</reference>
<evidence type="ECO:0000313" key="2">
    <source>
        <dbReference type="EMBL" id="KAL3696443.1"/>
    </source>
</evidence>
<name>A0ABD3HYK3_9MARC</name>
<sequence length="243" mass="27372">MHTAHTPQEVVEVVDNLAHGKSPGLDGITAEVLRSCWPLVRRDCIDMVQEFWLSGALTEKTRTTVLKLLPKNDQTQQLKNWRPLSLMGVTYKILAKIMANRLKKLMPKLVDGLQTGFIEGRSIARRLCEDFTNTIPIQRGIRHGCPLAPYLFTLTPQILMDTIQEGINDKTIHGLRINQDKQLVHRLFADDTGLFLQMDEDVFRAAKDRITTFELALGALLNLQKSIIIPMGPTLSCNGGFEK</sequence>
<feature type="domain" description="Reverse transcriptase" evidence="1">
    <location>
        <begin position="70"/>
        <end position="125"/>
    </location>
</feature>
<keyword evidence="3" id="KW-1185">Reference proteome</keyword>
<dbReference type="CDD" id="cd01650">
    <property type="entry name" value="RT_nLTR_like"/>
    <property type="match status" value="1"/>
</dbReference>
<dbReference type="InterPro" id="IPR000477">
    <property type="entry name" value="RT_dom"/>
</dbReference>
<organism evidence="2 3">
    <name type="scientific">Riccia sorocarpa</name>
    <dbReference type="NCBI Taxonomy" id="122646"/>
    <lineage>
        <taxon>Eukaryota</taxon>
        <taxon>Viridiplantae</taxon>
        <taxon>Streptophyta</taxon>
        <taxon>Embryophyta</taxon>
        <taxon>Marchantiophyta</taxon>
        <taxon>Marchantiopsida</taxon>
        <taxon>Marchantiidae</taxon>
        <taxon>Marchantiales</taxon>
        <taxon>Ricciaceae</taxon>
        <taxon>Riccia</taxon>
    </lineage>
</organism>
<dbReference type="PANTHER" id="PTHR31635:SF196">
    <property type="entry name" value="REVERSE TRANSCRIPTASE DOMAIN-CONTAINING PROTEIN-RELATED"/>
    <property type="match status" value="1"/>
</dbReference>
<gene>
    <name evidence="2" type="ORF">R1sor_010519</name>
</gene>
<evidence type="ECO:0000259" key="1">
    <source>
        <dbReference type="Pfam" id="PF00078"/>
    </source>
</evidence>
<dbReference type="AlphaFoldDB" id="A0ABD3HYK3"/>
<accession>A0ABD3HYK3</accession>
<evidence type="ECO:0000313" key="3">
    <source>
        <dbReference type="Proteomes" id="UP001633002"/>
    </source>
</evidence>
<dbReference type="Pfam" id="PF00078">
    <property type="entry name" value="RVT_1"/>
    <property type="match status" value="1"/>
</dbReference>
<dbReference type="PANTHER" id="PTHR31635">
    <property type="entry name" value="REVERSE TRANSCRIPTASE DOMAIN-CONTAINING PROTEIN-RELATED"/>
    <property type="match status" value="1"/>
</dbReference>
<dbReference type="SUPFAM" id="SSF56672">
    <property type="entry name" value="DNA/RNA polymerases"/>
    <property type="match status" value="1"/>
</dbReference>
<dbReference type="Proteomes" id="UP001633002">
    <property type="component" value="Unassembled WGS sequence"/>
</dbReference>
<proteinExistence type="predicted"/>
<protein>
    <recommendedName>
        <fullName evidence="1">Reverse transcriptase domain-containing protein</fullName>
    </recommendedName>
</protein>